<dbReference type="FunFam" id="3.10.20.90:FF:000058">
    <property type="entry name" value="Octicosapeptide/phox/Bem1p domain kinase superfamily protein"/>
    <property type="match status" value="1"/>
</dbReference>
<dbReference type="EMBL" id="QGNW01000334">
    <property type="protein sequence ID" value="RVW76173.1"/>
    <property type="molecule type" value="Genomic_DNA"/>
</dbReference>
<dbReference type="InterPro" id="IPR053198">
    <property type="entry name" value="Gynoecium_Dev_Regulator"/>
</dbReference>
<dbReference type="PANTHER" id="PTHR31066:SF33">
    <property type="entry name" value="OS07G0556300 PROTEIN"/>
    <property type="match status" value="1"/>
</dbReference>
<dbReference type="Pfam" id="PF00564">
    <property type="entry name" value="PB1"/>
    <property type="match status" value="1"/>
</dbReference>
<proteinExistence type="predicted"/>
<dbReference type="SUPFAM" id="SSF54277">
    <property type="entry name" value="CAD &amp; PB1 domains"/>
    <property type="match status" value="1"/>
</dbReference>
<dbReference type="AlphaFoldDB" id="A0A438GVF3"/>
<dbReference type="CDD" id="cd06410">
    <property type="entry name" value="PB1_UP2"/>
    <property type="match status" value="1"/>
</dbReference>
<reference evidence="3 4" key="1">
    <citation type="journal article" date="2018" name="PLoS Genet.">
        <title>Population sequencing reveals clonal diversity and ancestral inbreeding in the grapevine cultivar Chardonnay.</title>
        <authorList>
            <person name="Roach M.J."/>
            <person name="Johnson D.L."/>
            <person name="Bohlmann J."/>
            <person name="van Vuuren H.J."/>
            <person name="Jones S.J."/>
            <person name="Pretorius I.S."/>
            <person name="Schmidt S.A."/>
            <person name="Borneman A.R."/>
        </authorList>
    </citation>
    <scope>NUCLEOTIDE SEQUENCE [LARGE SCALE GENOMIC DNA]</scope>
    <source>
        <strain evidence="4">cv. Chardonnay</strain>
        <tissue evidence="3">Leaf</tissue>
    </source>
</reference>
<sequence length="551" mass="60424">MPLPHQKPVAVANFQSTEAGGRPSHLETSILNLNNENWIAWVPCYAVRRVYIWLVTVHGDSGTYRGFYPIQYSDQQVLFLSFSLRHSTEYYWRKIKDKLTRSFRRLFFPEPDTLALIGMASHHPSELDSVASDSVASSPRSDYPTHDIQPRVRFMCSFGGKILPRPHDNQLRYVGGDTRIVAVHRATTFSGLLLKLSKLSGTTNISVKYQLPNEDLDALISVTTDEDVENMMEEYDRLALSGIGLKTARLRLFLFPSDDGSRASSISSLLDGSSKRENWFFDAINGGGLERGRSEASSIVSEVPDYLFGLDNSDDIQALPRESKLKTRTALAENVSVSDPGSPAPAITSPFCSTSSGPSVPAIPDLPPVKTKPDKSIPPVEVKDNPPEGFADVIEPAVPQSGGYAGNPMWHYNPDSHYPGQPVHQIPVYYVPGPVPPGNMPVQSVPVRPQYVPQYPGPPGQIPVGFRHPGPGMGQVYGGAIRAVGPMEGYDMPMRVVSDGMNQQVYYGVRTTGMVQAYPPGMVVPAGEEFQGNGSDKNRVGSRQLESFGEF</sequence>
<protein>
    <recommendedName>
        <fullName evidence="2">PB1 domain-containing protein</fullName>
    </recommendedName>
</protein>
<accession>A0A438GVF3</accession>
<gene>
    <name evidence="3" type="ORF">CK203_044270</name>
</gene>
<comment type="caution">
    <text evidence="3">The sequence shown here is derived from an EMBL/GenBank/DDBJ whole genome shotgun (WGS) entry which is preliminary data.</text>
</comment>
<dbReference type="PANTHER" id="PTHR31066">
    <property type="entry name" value="OS05G0427100 PROTEIN-RELATED"/>
    <property type="match status" value="1"/>
</dbReference>
<name>A0A438GVF3_VITVI</name>
<evidence type="ECO:0000313" key="3">
    <source>
        <dbReference type="EMBL" id="RVW76173.1"/>
    </source>
</evidence>
<evidence type="ECO:0000259" key="2">
    <source>
        <dbReference type="SMART" id="SM00666"/>
    </source>
</evidence>
<feature type="region of interest" description="Disordered" evidence="1">
    <location>
        <begin position="528"/>
        <end position="551"/>
    </location>
</feature>
<dbReference type="Proteomes" id="UP000288805">
    <property type="component" value="Unassembled WGS sequence"/>
</dbReference>
<dbReference type="SMART" id="SM00666">
    <property type="entry name" value="PB1"/>
    <property type="match status" value="1"/>
</dbReference>
<evidence type="ECO:0000256" key="1">
    <source>
        <dbReference type="SAM" id="MobiDB-lite"/>
    </source>
</evidence>
<evidence type="ECO:0000313" key="4">
    <source>
        <dbReference type="Proteomes" id="UP000288805"/>
    </source>
</evidence>
<dbReference type="Gene3D" id="3.10.20.90">
    <property type="entry name" value="Phosphatidylinositol 3-kinase Catalytic Subunit, Chain A, domain 1"/>
    <property type="match status" value="1"/>
</dbReference>
<feature type="domain" description="PB1" evidence="2">
    <location>
        <begin position="166"/>
        <end position="255"/>
    </location>
</feature>
<organism evidence="3 4">
    <name type="scientific">Vitis vinifera</name>
    <name type="common">Grape</name>
    <dbReference type="NCBI Taxonomy" id="29760"/>
    <lineage>
        <taxon>Eukaryota</taxon>
        <taxon>Viridiplantae</taxon>
        <taxon>Streptophyta</taxon>
        <taxon>Embryophyta</taxon>
        <taxon>Tracheophyta</taxon>
        <taxon>Spermatophyta</taxon>
        <taxon>Magnoliopsida</taxon>
        <taxon>eudicotyledons</taxon>
        <taxon>Gunneridae</taxon>
        <taxon>Pentapetalae</taxon>
        <taxon>rosids</taxon>
        <taxon>Vitales</taxon>
        <taxon>Vitaceae</taxon>
        <taxon>Viteae</taxon>
        <taxon>Vitis</taxon>
    </lineage>
</organism>
<feature type="region of interest" description="Disordered" evidence="1">
    <location>
        <begin position="352"/>
        <end position="379"/>
    </location>
</feature>
<dbReference type="InterPro" id="IPR000270">
    <property type="entry name" value="PB1_dom"/>
</dbReference>